<dbReference type="KEGG" id="sesp:BN6_57630"/>
<reference evidence="5 6" key="1">
    <citation type="journal article" date="2012" name="BMC Genomics">
        <title>Complete genome sequence of Saccharothrix espanaensis DSM 44229T and comparison to the other completely sequenced Pseudonocardiaceae.</title>
        <authorList>
            <person name="Strobel T."/>
            <person name="Al-Dilaimi A."/>
            <person name="Blom J."/>
            <person name="Gessner A."/>
            <person name="Kalinowski J."/>
            <person name="Luzhetska M."/>
            <person name="Puhler A."/>
            <person name="Szczepanowski R."/>
            <person name="Bechthold A."/>
            <person name="Ruckert C."/>
        </authorList>
    </citation>
    <scope>NUCLEOTIDE SEQUENCE [LARGE SCALE GENOMIC DNA]</scope>
    <source>
        <strain evidence="6">ATCC 51144 / DSM 44229 / JCM 9112 / NBRC 15066 / NRRL 15764</strain>
    </source>
</reference>
<dbReference type="GO" id="GO:0003677">
    <property type="term" value="F:DNA binding"/>
    <property type="evidence" value="ECO:0007669"/>
    <property type="project" value="InterPro"/>
</dbReference>
<dbReference type="BioCyc" id="SESP1179773:BN6_RS27735-MONOMER"/>
<dbReference type="eggNOG" id="COG1674">
    <property type="taxonomic scope" value="Bacteria"/>
</dbReference>
<dbReference type="Proteomes" id="UP000006281">
    <property type="component" value="Chromosome"/>
</dbReference>
<evidence type="ECO:0000256" key="2">
    <source>
        <dbReference type="ARBA" id="ARBA00022840"/>
    </source>
</evidence>
<dbReference type="PATRIC" id="fig|1179773.3.peg.5795"/>
<dbReference type="PANTHER" id="PTHR22683">
    <property type="entry name" value="SPORULATION PROTEIN RELATED"/>
    <property type="match status" value="1"/>
</dbReference>
<dbReference type="AlphaFoldDB" id="K0K3Y5"/>
<gene>
    <name evidence="5" type="ordered locus">BN6_57630</name>
</gene>
<dbReference type="GO" id="GO:0005524">
    <property type="term" value="F:ATP binding"/>
    <property type="evidence" value="ECO:0007669"/>
    <property type="project" value="UniProtKB-UniRule"/>
</dbReference>
<dbReference type="InterPro" id="IPR050206">
    <property type="entry name" value="FtsK/SpoIIIE/SftA"/>
</dbReference>
<keyword evidence="6" id="KW-1185">Reference proteome</keyword>
<dbReference type="HOGENOM" id="CLU_020567_1_0_11"/>
<dbReference type="Gene3D" id="3.40.50.300">
    <property type="entry name" value="P-loop containing nucleotide triphosphate hydrolases"/>
    <property type="match status" value="1"/>
</dbReference>
<feature type="binding site" evidence="3">
    <location>
        <begin position="310"/>
        <end position="317"/>
    </location>
    <ligand>
        <name>ATP</name>
        <dbReference type="ChEBI" id="CHEBI:30616"/>
    </ligand>
</feature>
<dbReference type="PANTHER" id="PTHR22683:SF41">
    <property type="entry name" value="DNA TRANSLOCASE FTSK"/>
    <property type="match status" value="1"/>
</dbReference>
<evidence type="ECO:0000259" key="4">
    <source>
        <dbReference type="PROSITE" id="PS50901"/>
    </source>
</evidence>
<dbReference type="SUPFAM" id="SSF52540">
    <property type="entry name" value="P-loop containing nucleoside triphosphate hydrolases"/>
    <property type="match status" value="1"/>
</dbReference>
<dbReference type="EMBL" id="HE804045">
    <property type="protein sequence ID" value="CCH33021.1"/>
    <property type="molecule type" value="Genomic_DNA"/>
</dbReference>
<sequence>MPVEPVYDGELVAERGEVVPRVSRGWRRSRVVPSGLRSRDGLRRVVNDALAWLVRLPGRFLRSVGRGLVVAVRAWRRWVRVRDYREAAEQSAKLADKFVEIRALTLFRWKVTGVVLGAASVAVAVGHLVYGGVALWVAGGVVSVALAITGRRKDGAPGRKAVLGGPRTLTWTMDAQVLVDAFRDAKLIGKDESLRLVERAARVGDGWAVTVDLPATRKAVDVIKNRDALASALAVDEVQLIVERVRGRGGHAGRVFFWVADEDPYAGPPVRTPLIEVERWDAWRAVPFGRDARGRRVDLPLVWTSLLVGAIPRQGKTFAARLAASGLVLDPYARLYVFDGKGGKDWDAVEQLAYRYVCGDELAQAYAVRDHLVELVAEVQSRYARMATLDDEVCPESKITSAMSRDVGLGMPITAVIIDEVQVFLENPVQEEVGGKKTTLGAYIADLLTYLVRKGPAAGVVVVLATQRPDSNTIPSRLRAVLGSRFALRVMDWRDSNIVLGEQMNTRGYDASTLLPSHKGVGILRPDGDTDAGADLVAMTVRTYYMPNADWRVICERGRALREAAGTLGGHAVGDDAARPVDASAVVGVIGGGAADMWVDDVPELLAAVVNYLGDELDARGFVPTAELVEALEVDAGTFGREMSELGCPPVRQYVPHGDGVRRVRGYLTADIRTAAGLADDEIGSDEPGAT</sequence>
<keyword evidence="5" id="KW-0131">Cell cycle</keyword>
<dbReference type="GO" id="GO:0051301">
    <property type="term" value="P:cell division"/>
    <property type="evidence" value="ECO:0007669"/>
    <property type="project" value="UniProtKB-KW"/>
</dbReference>
<name>K0K3Y5_SACES</name>
<keyword evidence="5" id="KW-0132">Cell division</keyword>
<keyword evidence="2 3" id="KW-0067">ATP-binding</keyword>
<dbReference type="InterPro" id="IPR027417">
    <property type="entry name" value="P-loop_NTPase"/>
</dbReference>
<organism evidence="5 6">
    <name type="scientific">Saccharothrix espanaensis (strain ATCC 51144 / DSM 44229 / JCM 9112 / NBRC 15066 / NRRL 15764)</name>
    <dbReference type="NCBI Taxonomy" id="1179773"/>
    <lineage>
        <taxon>Bacteria</taxon>
        <taxon>Bacillati</taxon>
        <taxon>Actinomycetota</taxon>
        <taxon>Actinomycetes</taxon>
        <taxon>Pseudonocardiales</taxon>
        <taxon>Pseudonocardiaceae</taxon>
        <taxon>Saccharothrix</taxon>
    </lineage>
</organism>
<proteinExistence type="predicted"/>
<dbReference type="PROSITE" id="PS50901">
    <property type="entry name" value="FTSK"/>
    <property type="match status" value="1"/>
</dbReference>
<evidence type="ECO:0000256" key="3">
    <source>
        <dbReference type="PROSITE-ProRule" id="PRU00289"/>
    </source>
</evidence>
<accession>K0K3Y5</accession>
<evidence type="ECO:0000313" key="6">
    <source>
        <dbReference type="Proteomes" id="UP000006281"/>
    </source>
</evidence>
<evidence type="ECO:0000313" key="5">
    <source>
        <dbReference type="EMBL" id="CCH33021.1"/>
    </source>
</evidence>
<evidence type="ECO:0000256" key="1">
    <source>
        <dbReference type="ARBA" id="ARBA00022741"/>
    </source>
</evidence>
<feature type="domain" description="FtsK" evidence="4">
    <location>
        <begin position="292"/>
        <end position="497"/>
    </location>
</feature>
<keyword evidence="1 3" id="KW-0547">Nucleotide-binding</keyword>
<dbReference type="InterPro" id="IPR002543">
    <property type="entry name" value="FtsK_dom"/>
</dbReference>
<dbReference type="RefSeq" id="WP_015103132.1">
    <property type="nucleotide sequence ID" value="NC_019673.1"/>
</dbReference>
<dbReference type="STRING" id="1179773.BN6_57630"/>
<protein>
    <submittedName>
        <fullName evidence="5">Cell division protein, FtsK/SpoIIIE family</fullName>
    </submittedName>
</protein>